<evidence type="ECO:0000256" key="3">
    <source>
        <dbReference type="ARBA" id="ARBA00011233"/>
    </source>
</evidence>
<dbReference type="PANTHER" id="PTHR30246">
    <property type="entry name" value="2-KETO-3-DEOXY-6-PHOSPHOGLUCONATE ALDOLASE"/>
    <property type="match status" value="1"/>
</dbReference>
<dbReference type="GO" id="GO:0008674">
    <property type="term" value="F:2-dehydro-3-deoxy-6-phosphogalactonate aldolase activity"/>
    <property type="evidence" value="ECO:0007669"/>
    <property type="project" value="UniProtKB-EC"/>
</dbReference>
<dbReference type="CDD" id="cd00452">
    <property type="entry name" value="KDPG_aldolase"/>
    <property type="match status" value="1"/>
</dbReference>
<comment type="similarity">
    <text evidence="2">Belongs to the KHG/KDPG aldolase family.</text>
</comment>
<keyword evidence="7" id="KW-1185">Reference proteome</keyword>
<dbReference type="PANTHER" id="PTHR30246:SF1">
    <property type="entry name" value="2-DEHYDRO-3-DEOXY-6-PHOSPHOGALACTONATE ALDOLASE-RELATED"/>
    <property type="match status" value="1"/>
</dbReference>
<dbReference type="NCBIfam" id="NF006600">
    <property type="entry name" value="PRK09140.1"/>
    <property type="match status" value="1"/>
</dbReference>
<dbReference type="Pfam" id="PF01081">
    <property type="entry name" value="Aldolase"/>
    <property type="match status" value="1"/>
</dbReference>
<dbReference type="InterPro" id="IPR013785">
    <property type="entry name" value="Aldolase_TIM"/>
</dbReference>
<dbReference type="Gene3D" id="3.20.20.70">
    <property type="entry name" value="Aldolase class I"/>
    <property type="match status" value="1"/>
</dbReference>
<evidence type="ECO:0000256" key="1">
    <source>
        <dbReference type="ARBA" id="ARBA00004761"/>
    </source>
</evidence>
<keyword evidence="4 6" id="KW-0456">Lyase</keyword>
<gene>
    <name evidence="6" type="ORF">RF679_04330</name>
</gene>
<name>A0ABY9RJZ2_9BURK</name>
<evidence type="ECO:0000256" key="5">
    <source>
        <dbReference type="ARBA" id="ARBA00023277"/>
    </source>
</evidence>
<dbReference type="EMBL" id="CP133720">
    <property type="protein sequence ID" value="WMW81512.1"/>
    <property type="molecule type" value="Genomic_DNA"/>
</dbReference>
<keyword evidence="5" id="KW-0119">Carbohydrate metabolism</keyword>
<sequence>MLNLAQSLTDLPLIAILRGIQNHEVVEYGQALYEAGFRCIEVPLNSPNAVESIRRLVEALPADGCLGAGTVMSVEQVEQVYQAGGQLIVMPHSDVNIIRAGKQRGMQCAPGVATLTEAFAALQAGADAIKCFPSESVPPSVLKAWRSVLPREVLCLPVGGVKPDGMVEYIAAGANGFGLGSNLYRAGDSLEKLRANAVTYVTAWKQLKAMRTS</sequence>
<dbReference type="SUPFAM" id="SSF51569">
    <property type="entry name" value="Aldolase"/>
    <property type="match status" value="1"/>
</dbReference>
<dbReference type="RefSeq" id="WP_309482991.1">
    <property type="nucleotide sequence ID" value="NZ_CP133720.1"/>
</dbReference>
<proteinExistence type="inferred from homology"/>
<accession>A0ABY9RJZ2</accession>
<evidence type="ECO:0000313" key="6">
    <source>
        <dbReference type="EMBL" id="WMW81512.1"/>
    </source>
</evidence>
<comment type="subunit">
    <text evidence="3">Homotrimer.</text>
</comment>
<evidence type="ECO:0000256" key="4">
    <source>
        <dbReference type="ARBA" id="ARBA00023239"/>
    </source>
</evidence>
<dbReference type="EC" id="4.1.2.21" evidence="6"/>
<evidence type="ECO:0000256" key="2">
    <source>
        <dbReference type="ARBA" id="ARBA00006906"/>
    </source>
</evidence>
<comment type="pathway">
    <text evidence="1">Carbohydrate acid metabolism.</text>
</comment>
<protein>
    <submittedName>
        <fullName evidence="6">2-dehydro-3-deoxy-6-phosphogalactonate aldolase</fullName>
        <ecNumber evidence="6">4.1.2.21</ecNumber>
    </submittedName>
</protein>
<evidence type="ECO:0000313" key="7">
    <source>
        <dbReference type="Proteomes" id="UP001181355"/>
    </source>
</evidence>
<dbReference type="InterPro" id="IPR000887">
    <property type="entry name" value="Aldlse_KDPG_KHG"/>
</dbReference>
<reference evidence="6" key="1">
    <citation type="submission" date="2023-09" db="EMBL/GenBank/DDBJ databases">
        <title>Undibacterium sp. 20NA77.5 isolated from freshwater.</title>
        <authorList>
            <person name="Le V."/>
            <person name="Ko S.-R."/>
            <person name="Ahn C.-Y."/>
            <person name="Oh H.-M."/>
        </authorList>
    </citation>
    <scope>NUCLEOTIDE SEQUENCE</scope>
    <source>
        <strain evidence="6">20NA77.5</strain>
    </source>
</reference>
<dbReference type="Proteomes" id="UP001181355">
    <property type="component" value="Chromosome"/>
</dbReference>
<organism evidence="6 7">
    <name type="scientific">Undibacterium cyanobacteriorum</name>
    <dbReference type="NCBI Taxonomy" id="3073561"/>
    <lineage>
        <taxon>Bacteria</taxon>
        <taxon>Pseudomonadati</taxon>
        <taxon>Pseudomonadota</taxon>
        <taxon>Betaproteobacteria</taxon>
        <taxon>Burkholderiales</taxon>
        <taxon>Oxalobacteraceae</taxon>
        <taxon>Undibacterium</taxon>
    </lineage>
</organism>